<dbReference type="GO" id="GO:0005524">
    <property type="term" value="F:ATP binding"/>
    <property type="evidence" value="ECO:0007669"/>
    <property type="project" value="UniProtKB-KW"/>
</dbReference>
<keyword evidence="8" id="KW-0067">ATP-binding</keyword>
<keyword evidence="8" id="KW-0547">Nucleotide-binding</keyword>
<dbReference type="GO" id="GO:0015421">
    <property type="term" value="F:ABC-type oligopeptide transporter activity"/>
    <property type="evidence" value="ECO:0007669"/>
    <property type="project" value="TreeGrafter"/>
</dbReference>
<keyword evidence="3 5" id="KW-1133">Transmembrane helix</keyword>
<evidence type="ECO:0000256" key="4">
    <source>
        <dbReference type="ARBA" id="ARBA00023136"/>
    </source>
</evidence>
<evidence type="ECO:0000256" key="2">
    <source>
        <dbReference type="ARBA" id="ARBA00022692"/>
    </source>
</evidence>
<reference evidence="8 9" key="1">
    <citation type="submission" date="2021-12" db="EMBL/GenBank/DDBJ databases">
        <title>Genome sequencing of bacteria with rrn-lacking chromosome and rrn-plasmid.</title>
        <authorList>
            <person name="Anda M."/>
            <person name="Iwasaki W."/>
        </authorList>
    </citation>
    <scope>NUCLEOTIDE SEQUENCE [LARGE SCALE GENOMIC DNA]</scope>
    <source>
        <strain evidence="8 9">DSM 100852</strain>
        <plasmid evidence="8 9">pFA5</plasmid>
    </source>
</reference>
<dbReference type="GO" id="GO:0005886">
    <property type="term" value="C:plasma membrane"/>
    <property type="evidence" value="ECO:0007669"/>
    <property type="project" value="UniProtKB-SubCell"/>
</dbReference>
<dbReference type="PANTHER" id="PTHR43394:SF4">
    <property type="entry name" value="TOXIN SECRETION ABC TRANSPORTER ATP-BINDING PROTEIN"/>
    <property type="match status" value="1"/>
</dbReference>
<dbReference type="SUPFAM" id="SSF90123">
    <property type="entry name" value="ABC transporter transmembrane region"/>
    <property type="match status" value="1"/>
</dbReference>
<sequence>MKNNQKEISPLQRFWLLMKPDLKEVRNIYVYAIFAGLVSLTLPLGVQATVNLIQSGEVSASWVVLVIIVVAGVVANGVLQVAQLRLTENIRQKIFVRAAFGFAYRIPRLRFEILFRQYVPELANRFFDTLTLQKGLSKILVDFSAACLQVFFGLALLSLYHPVFIIYGIVLLVFLVVMAKMTGKKGYEASMKVSKQKYKLAHWLQELSRSAMTFKFASPDTYELRRTDEYSEAYIKDRESYFSILINQYWLMILFKALVTAGLLALGGLMVINKLMNIGQFIAAEIIIVLVINSVEKIISSLDTIYDVLTALSKISQLTDLEIEGTEGEELKTLDKGGKGMDVELRDVSFTYPGHKDKTLSGVSMSLAAGERVLVTGKRPLKSALLQMVADLYRPQEGCVAYHGVPEPNLTSKSIRLLVGGVFEQQRIFEGTFMENVTMGNRDLGMKEVSALVSLLKLDTYVNALPEGYNTVLKPNGGKLPRNVVTKILIARAIAKKPSLMIMDGGLESLQAQEREEIVKYMTAPERNWSLLVFSEKEYWKDHMDRKIQVDKKSVIELPLEGND</sequence>
<evidence type="ECO:0000259" key="7">
    <source>
        <dbReference type="PROSITE" id="PS50929"/>
    </source>
</evidence>
<dbReference type="PROSITE" id="PS50929">
    <property type="entry name" value="ABC_TM1F"/>
    <property type="match status" value="1"/>
</dbReference>
<dbReference type="PROSITE" id="PS50893">
    <property type="entry name" value="ABC_TRANSPORTER_2"/>
    <property type="match status" value="1"/>
</dbReference>
<dbReference type="SUPFAM" id="SSF52540">
    <property type="entry name" value="P-loop containing nucleoside triphosphate hydrolases"/>
    <property type="match status" value="1"/>
</dbReference>
<dbReference type="InterPro" id="IPR039421">
    <property type="entry name" value="Type_1_exporter"/>
</dbReference>
<dbReference type="InterPro" id="IPR036640">
    <property type="entry name" value="ABC1_TM_sf"/>
</dbReference>
<dbReference type="KEGG" id="fax:FUAX_50240"/>
<feature type="domain" description="ABC transmembrane type-1" evidence="7">
    <location>
        <begin position="30"/>
        <end position="307"/>
    </location>
</feature>
<evidence type="ECO:0000313" key="8">
    <source>
        <dbReference type="EMBL" id="BDD12592.1"/>
    </source>
</evidence>
<proteinExistence type="predicted"/>
<dbReference type="InterPro" id="IPR027417">
    <property type="entry name" value="P-loop_NTPase"/>
</dbReference>
<dbReference type="Pfam" id="PF00005">
    <property type="entry name" value="ABC_tran"/>
    <property type="match status" value="1"/>
</dbReference>
<dbReference type="InterPro" id="IPR003439">
    <property type="entry name" value="ABC_transporter-like_ATP-bd"/>
</dbReference>
<geneLocation type="plasmid" evidence="8 9">
    <name>pFA5</name>
</geneLocation>
<dbReference type="PANTHER" id="PTHR43394">
    <property type="entry name" value="ATP-DEPENDENT PERMEASE MDL1, MITOCHONDRIAL"/>
    <property type="match status" value="1"/>
</dbReference>
<evidence type="ECO:0000259" key="6">
    <source>
        <dbReference type="PROSITE" id="PS50893"/>
    </source>
</evidence>
<dbReference type="RefSeq" id="WP_338395906.1">
    <property type="nucleotide sequence ID" value="NZ_AP025319.1"/>
</dbReference>
<accession>A0AAU9D599</accession>
<dbReference type="Proteomes" id="UP001348817">
    <property type="component" value="Plasmid pFA5"/>
</dbReference>
<dbReference type="Gene3D" id="1.20.1560.10">
    <property type="entry name" value="ABC transporter type 1, transmembrane domain"/>
    <property type="match status" value="1"/>
</dbReference>
<organism evidence="8 9">
    <name type="scientific">Fulvitalea axinellae</name>
    <dbReference type="NCBI Taxonomy" id="1182444"/>
    <lineage>
        <taxon>Bacteria</taxon>
        <taxon>Pseudomonadati</taxon>
        <taxon>Bacteroidota</taxon>
        <taxon>Cytophagia</taxon>
        <taxon>Cytophagales</taxon>
        <taxon>Persicobacteraceae</taxon>
        <taxon>Fulvitalea</taxon>
    </lineage>
</organism>
<feature type="domain" description="ABC transporter" evidence="6">
    <location>
        <begin position="343"/>
        <end position="564"/>
    </location>
</feature>
<feature type="transmembrane region" description="Helical" evidence="5">
    <location>
        <begin position="28"/>
        <end position="50"/>
    </location>
</feature>
<keyword evidence="4 5" id="KW-0472">Membrane</keyword>
<evidence type="ECO:0000256" key="3">
    <source>
        <dbReference type="ARBA" id="ARBA00022989"/>
    </source>
</evidence>
<evidence type="ECO:0000256" key="5">
    <source>
        <dbReference type="SAM" id="Phobius"/>
    </source>
</evidence>
<gene>
    <name evidence="8" type="ORF">FUAX_50240</name>
</gene>
<evidence type="ECO:0000313" key="9">
    <source>
        <dbReference type="Proteomes" id="UP001348817"/>
    </source>
</evidence>
<dbReference type="Gene3D" id="3.40.50.300">
    <property type="entry name" value="P-loop containing nucleotide triphosphate hydrolases"/>
    <property type="match status" value="1"/>
</dbReference>
<feature type="transmembrane region" description="Helical" evidence="5">
    <location>
        <begin position="62"/>
        <end position="82"/>
    </location>
</feature>
<dbReference type="InterPro" id="IPR011527">
    <property type="entry name" value="ABC1_TM_dom"/>
</dbReference>
<keyword evidence="8" id="KW-0614">Plasmid</keyword>
<protein>
    <submittedName>
        <fullName evidence="8">ABC transporter ATP-binding protein</fullName>
    </submittedName>
</protein>
<dbReference type="GO" id="GO:0016887">
    <property type="term" value="F:ATP hydrolysis activity"/>
    <property type="evidence" value="ECO:0007669"/>
    <property type="project" value="InterPro"/>
</dbReference>
<comment type="subcellular location">
    <subcellularLocation>
        <location evidence="1">Cell membrane</location>
        <topology evidence="1">Multi-pass membrane protein</topology>
    </subcellularLocation>
</comment>
<evidence type="ECO:0000256" key="1">
    <source>
        <dbReference type="ARBA" id="ARBA00004651"/>
    </source>
</evidence>
<name>A0AAU9D599_9BACT</name>
<feature type="transmembrane region" description="Helical" evidence="5">
    <location>
        <begin position="139"/>
        <end position="158"/>
    </location>
</feature>
<feature type="transmembrane region" description="Helical" evidence="5">
    <location>
        <begin position="164"/>
        <end position="182"/>
    </location>
</feature>
<dbReference type="EMBL" id="AP025319">
    <property type="protein sequence ID" value="BDD12592.1"/>
    <property type="molecule type" value="Genomic_DNA"/>
</dbReference>
<keyword evidence="9" id="KW-1185">Reference proteome</keyword>
<keyword evidence="2 5" id="KW-0812">Transmembrane</keyword>
<dbReference type="AlphaFoldDB" id="A0AAU9D599"/>
<feature type="transmembrane region" description="Helical" evidence="5">
    <location>
        <begin position="249"/>
        <end position="272"/>
    </location>
</feature>